<name>A0A1Y6BPY9_9BACT</name>
<organism evidence="1 2">
    <name type="scientific">Pseudobacteriovorax antillogorgiicola</name>
    <dbReference type="NCBI Taxonomy" id="1513793"/>
    <lineage>
        <taxon>Bacteria</taxon>
        <taxon>Pseudomonadati</taxon>
        <taxon>Bdellovibrionota</taxon>
        <taxon>Oligoflexia</taxon>
        <taxon>Oligoflexales</taxon>
        <taxon>Pseudobacteriovoracaceae</taxon>
        <taxon>Pseudobacteriovorax</taxon>
    </lineage>
</organism>
<keyword evidence="2" id="KW-1185">Reference proteome</keyword>
<dbReference type="RefSeq" id="WP_159455311.1">
    <property type="nucleotide sequence ID" value="NZ_FWZT01000007.1"/>
</dbReference>
<accession>A0A1Y6BPY9</accession>
<evidence type="ECO:0000313" key="2">
    <source>
        <dbReference type="Proteomes" id="UP000192907"/>
    </source>
</evidence>
<gene>
    <name evidence="1" type="ORF">SAMN06296036_107184</name>
</gene>
<reference evidence="2" key="1">
    <citation type="submission" date="2017-04" db="EMBL/GenBank/DDBJ databases">
        <authorList>
            <person name="Varghese N."/>
            <person name="Submissions S."/>
        </authorList>
    </citation>
    <scope>NUCLEOTIDE SEQUENCE [LARGE SCALE GENOMIC DNA]</scope>
    <source>
        <strain evidence="2">RKEM611</strain>
    </source>
</reference>
<dbReference type="Proteomes" id="UP000192907">
    <property type="component" value="Unassembled WGS sequence"/>
</dbReference>
<sequence length="74" mass="8815">MLRMVDLNTFKKQVKSWIRDNPDGTLGDLRDYCEDLIPASQFTAYSWLIEQTVGWYKHILDHREITEEQLEVVD</sequence>
<dbReference type="AlphaFoldDB" id="A0A1Y6BPY9"/>
<dbReference type="EMBL" id="FWZT01000007">
    <property type="protein sequence ID" value="SMF22367.1"/>
    <property type="molecule type" value="Genomic_DNA"/>
</dbReference>
<evidence type="ECO:0000313" key="1">
    <source>
        <dbReference type="EMBL" id="SMF22367.1"/>
    </source>
</evidence>
<protein>
    <submittedName>
        <fullName evidence="1">Uncharacterized protein</fullName>
    </submittedName>
</protein>
<proteinExistence type="predicted"/>